<dbReference type="InterPro" id="IPR019931">
    <property type="entry name" value="LPXTG_anchor"/>
</dbReference>
<dbReference type="PROSITE" id="PS50847">
    <property type="entry name" value="GRAM_POS_ANCHORING"/>
    <property type="match status" value="1"/>
</dbReference>
<gene>
    <name evidence="8" type="ORF">GNF83_17150</name>
</gene>
<feature type="transmembrane region" description="Helical" evidence="6">
    <location>
        <begin position="82"/>
        <end position="104"/>
    </location>
</feature>
<reference evidence="8" key="1">
    <citation type="submission" date="2019-11" db="EMBL/GenBank/DDBJ databases">
        <title>Characterization of Clostridium perfringens isolates from swine manure treated agricultural soils.</title>
        <authorList>
            <person name="Wushke S.T."/>
        </authorList>
    </citation>
    <scope>NUCLEOTIDE SEQUENCE</scope>
    <source>
        <strain evidence="8">X62</strain>
    </source>
</reference>
<name>A0AAW9KB02_CLOPF</name>
<evidence type="ECO:0000259" key="7">
    <source>
        <dbReference type="PROSITE" id="PS50847"/>
    </source>
</evidence>
<evidence type="ECO:0000256" key="1">
    <source>
        <dbReference type="ARBA" id="ARBA00022512"/>
    </source>
</evidence>
<dbReference type="Proteomes" id="UP001288944">
    <property type="component" value="Unassembled WGS sequence"/>
</dbReference>
<dbReference type="EMBL" id="WNUR01000573">
    <property type="protein sequence ID" value="MDZ7542876.1"/>
    <property type="molecule type" value="Genomic_DNA"/>
</dbReference>
<feature type="compositionally biased region" description="Low complexity" evidence="5">
    <location>
        <begin position="59"/>
        <end position="68"/>
    </location>
</feature>
<keyword evidence="6" id="KW-1133">Transmembrane helix</keyword>
<keyword evidence="4" id="KW-0572">Peptidoglycan-anchor</keyword>
<keyword evidence="3" id="KW-0732">Signal</keyword>
<evidence type="ECO:0000256" key="3">
    <source>
        <dbReference type="ARBA" id="ARBA00022729"/>
    </source>
</evidence>
<keyword evidence="1" id="KW-0134">Cell wall</keyword>
<protein>
    <submittedName>
        <fullName evidence="8">LPXTG cell wall anchor domain-containing protein</fullName>
    </submittedName>
</protein>
<comment type="caution">
    <text evidence="8">The sequence shown here is derived from an EMBL/GenBank/DDBJ whole genome shotgun (WGS) entry which is preliminary data.</text>
</comment>
<sequence>IVVYYYNDGEKKFEAMETKVDGNKVTFKTSHFSKYVIAEKLDDILVIDKNENTTKPEGNTNSSNTNSNIEAEKGNLPNTGAVVSSSVVFALGLVALVFGGTLLIRRKKHA</sequence>
<evidence type="ECO:0000313" key="9">
    <source>
        <dbReference type="Proteomes" id="UP001288944"/>
    </source>
</evidence>
<dbReference type="Pfam" id="PF00746">
    <property type="entry name" value="Gram_pos_anchor"/>
    <property type="match status" value="1"/>
</dbReference>
<evidence type="ECO:0000256" key="5">
    <source>
        <dbReference type="SAM" id="MobiDB-lite"/>
    </source>
</evidence>
<feature type="domain" description="Gram-positive cocci surface proteins LPxTG" evidence="7">
    <location>
        <begin position="76"/>
        <end position="110"/>
    </location>
</feature>
<accession>A0AAW9KB02</accession>
<feature type="region of interest" description="Disordered" evidence="5">
    <location>
        <begin position="49"/>
        <end position="75"/>
    </location>
</feature>
<dbReference type="AlphaFoldDB" id="A0AAW9KB02"/>
<evidence type="ECO:0000313" key="8">
    <source>
        <dbReference type="EMBL" id="MDZ7542876.1"/>
    </source>
</evidence>
<evidence type="ECO:0000256" key="6">
    <source>
        <dbReference type="SAM" id="Phobius"/>
    </source>
</evidence>
<keyword evidence="6" id="KW-0812">Transmembrane</keyword>
<evidence type="ECO:0000256" key="4">
    <source>
        <dbReference type="ARBA" id="ARBA00023088"/>
    </source>
</evidence>
<organism evidence="8 9">
    <name type="scientific">Clostridium perfringens</name>
    <dbReference type="NCBI Taxonomy" id="1502"/>
    <lineage>
        <taxon>Bacteria</taxon>
        <taxon>Bacillati</taxon>
        <taxon>Bacillota</taxon>
        <taxon>Clostridia</taxon>
        <taxon>Eubacteriales</taxon>
        <taxon>Clostridiaceae</taxon>
        <taxon>Clostridium</taxon>
    </lineage>
</organism>
<keyword evidence="2" id="KW-0964">Secreted</keyword>
<feature type="non-terminal residue" evidence="8">
    <location>
        <position position="1"/>
    </location>
</feature>
<evidence type="ECO:0000256" key="2">
    <source>
        <dbReference type="ARBA" id="ARBA00022525"/>
    </source>
</evidence>
<keyword evidence="6" id="KW-0472">Membrane</keyword>
<proteinExistence type="predicted"/>
<dbReference type="NCBIfam" id="TIGR01167">
    <property type="entry name" value="LPXTG_anchor"/>
    <property type="match status" value="1"/>
</dbReference>